<dbReference type="AlphaFoldDB" id="A0A921RDW3"/>
<gene>
    <name evidence="1" type="ORF">BDA96_03G197500</name>
</gene>
<evidence type="ECO:0000313" key="2">
    <source>
        <dbReference type="Proteomes" id="UP000807115"/>
    </source>
</evidence>
<name>A0A921RDW3_SORBI</name>
<reference evidence="1" key="1">
    <citation type="journal article" date="2019" name="BMC Genomics">
        <title>A new reference genome for Sorghum bicolor reveals high levels of sequence similarity between sweet and grain genotypes: implications for the genetics of sugar metabolism.</title>
        <authorList>
            <person name="Cooper E.A."/>
            <person name="Brenton Z.W."/>
            <person name="Flinn B.S."/>
            <person name="Jenkins J."/>
            <person name="Shu S."/>
            <person name="Flowers D."/>
            <person name="Luo F."/>
            <person name="Wang Y."/>
            <person name="Xia P."/>
            <person name="Barry K."/>
            <person name="Daum C."/>
            <person name="Lipzen A."/>
            <person name="Yoshinaga Y."/>
            <person name="Schmutz J."/>
            <person name="Saski C."/>
            <person name="Vermerris W."/>
            <person name="Kresovich S."/>
        </authorList>
    </citation>
    <scope>NUCLEOTIDE SEQUENCE</scope>
</reference>
<dbReference type="EMBL" id="CM027682">
    <property type="protein sequence ID" value="KAG0537995.1"/>
    <property type="molecule type" value="Genomic_DNA"/>
</dbReference>
<organism evidence="1 2">
    <name type="scientific">Sorghum bicolor</name>
    <name type="common">Sorghum</name>
    <name type="synonym">Sorghum vulgare</name>
    <dbReference type="NCBI Taxonomy" id="4558"/>
    <lineage>
        <taxon>Eukaryota</taxon>
        <taxon>Viridiplantae</taxon>
        <taxon>Streptophyta</taxon>
        <taxon>Embryophyta</taxon>
        <taxon>Tracheophyta</taxon>
        <taxon>Spermatophyta</taxon>
        <taxon>Magnoliopsida</taxon>
        <taxon>Liliopsida</taxon>
        <taxon>Poales</taxon>
        <taxon>Poaceae</taxon>
        <taxon>PACMAD clade</taxon>
        <taxon>Panicoideae</taxon>
        <taxon>Andropogonodae</taxon>
        <taxon>Andropogoneae</taxon>
        <taxon>Sorghinae</taxon>
        <taxon>Sorghum</taxon>
    </lineage>
</organism>
<sequence length="42" mass="4828">MFFDFFEPPNLAEKIHVEEWIPSTQQVVAIASDLGQCLLHIL</sequence>
<proteinExistence type="predicted"/>
<protein>
    <submittedName>
        <fullName evidence="1">Uncharacterized protein</fullName>
    </submittedName>
</protein>
<dbReference type="Proteomes" id="UP000807115">
    <property type="component" value="Chromosome 3"/>
</dbReference>
<accession>A0A921RDW3</accession>
<reference evidence="1" key="2">
    <citation type="submission" date="2020-10" db="EMBL/GenBank/DDBJ databases">
        <authorList>
            <person name="Cooper E.A."/>
            <person name="Brenton Z.W."/>
            <person name="Flinn B.S."/>
            <person name="Jenkins J."/>
            <person name="Shu S."/>
            <person name="Flowers D."/>
            <person name="Luo F."/>
            <person name="Wang Y."/>
            <person name="Xia P."/>
            <person name="Barry K."/>
            <person name="Daum C."/>
            <person name="Lipzen A."/>
            <person name="Yoshinaga Y."/>
            <person name="Schmutz J."/>
            <person name="Saski C."/>
            <person name="Vermerris W."/>
            <person name="Kresovich S."/>
        </authorList>
    </citation>
    <scope>NUCLEOTIDE SEQUENCE</scope>
</reference>
<evidence type="ECO:0000313" key="1">
    <source>
        <dbReference type="EMBL" id="KAG0537995.1"/>
    </source>
</evidence>
<comment type="caution">
    <text evidence="1">The sequence shown here is derived from an EMBL/GenBank/DDBJ whole genome shotgun (WGS) entry which is preliminary data.</text>
</comment>